<reference evidence="8 9" key="1">
    <citation type="submission" date="2016-07" db="EMBL/GenBank/DDBJ databases">
        <title>Draft genome sequence of Prauserella muralis DSM 45305, isolated from a mould-covered wall in an indoor environment.</title>
        <authorList>
            <person name="Ruckert C."/>
            <person name="Albersmeier A."/>
            <person name="Jiang C.-L."/>
            <person name="Jiang Y."/>
            <person name="Kalinowski J."/>
            <person name="Schneider O."/>
            <person name="Winkler A."/>
            <person name="Zotchev S.B."/>
        </authorList>
    </citation>
    <scope>NUCLEOTIDE SEQUENCE [LARGE SCALE GENOMIC DNA]</scope>
    <source>
        <strain evidence="8 9">DSM 45305</strain>
    </source>
</reference>
<dbReference type="InterPro" id="IPR036138">
    <property type="entry name" value="PBP_dimer_sf"/>
</dbReference>
<keyword evidence="9" id="KW-1185">Reference proteome</keyword>
<feature type="transmembrane region" description="Helical" evidence="5">
    <location>
        <begin position="45"/>
        <end position="63"/>
    </location>
</feature>
<evidence type="ECO:0000256" key="4">
    <source>
        <dbReference type="SAM" id="MobiDB-lite"/>
    </source>
</evidence>
<evidence type="ECO:0000256" key="3">
    <source>
        <dbReference type="ARBA" id="ARBA00023136"/>
    </source>
</evidence>
<feature type="domain" description="Penicillin-binding protein transpeptidase" evidence="6">
    <location>
        <begin position="307"/>
        <end position="620"/>
    </location>
</feature>
<evidence type="ECO:0000256" key="2">
    <source>
        <dbReference type="ARBA" id="ARBA00007171"/>
    </source>
</evidence>
<dbReference type="PANTHER" id="PTHR30627:SF1">
    <property type="entry name" value="PEPTIDOGLYCAN D,D-TRANSPEPTIDASE FTSI"/>
    <property type="match status" value="1"/>
</dbReference>
<comment type="similarity">
    <text evidence="2">Belongs to the transpeptidase family.</text>
</comment>
<name>A0A2V4B1E9_9PSEU</name>
<feature type="region of interest" description="Disordered" evidence="4">
    <location>
        <begin position="1"/>
        <end position="32"/>
    </location>
</feature>
<proteinExistence type="inferred from homology"/>
<dbReference type="InterPro" id="IPR012338">
    <property type="entry name" value="Beta-lactam/transpept-like"/>
</dbReference>
<evidence type="ECO:0000313" key="8">
    <source>
        <dbReference type="EMBL" id="PXY28034.1"/>
    </source>
</evidence>
<keyword evidence="8" id="KW-0131">Cell cycle</keyword>
<keyword evidence="3 5" id="KW-0472">Membrane</keyword>
<feature type="domain" description="Penicillin-binding protein dimerisation" evidence="7">
    <location>
        <begin position="87"/>
        <end position="258"/>
    </location>
</feature>
<dbReference type="RefSeq" id="WP_112282044.1">
    <property type="nucleotide sequence ID" value="NZ_MASW01000002.1"/>
</dbReference>
<dbReference type="AlphaFoldDB" id="A0A2V4B1E9"/>
<dbReference type="SUPFAM" id="SSF56519">
    <property type="entry name" value="Penicillin binding protein dimerisation domain"/>
    <property type="match status" value="1"/>
</dbReference>
<dbReference type="SUPFAM" id="SSF56601">
    <property type="entry name" value="beta-lactamase/transpeptidase-like"/>
    <property type="match status" value="1"/>
</dbReference>
<dbReference type="Pfam" id="PF03717">
    <property type="entry name" value="PBP_dimer"/>
    <property type="match status" value="1"/>
</dbReference>
<comment type="subcellular location">
    <subcellularLocation>
        <location evidence="1">Membrane</location>
    </subcellularLocation>
</comment>
<comment type="caution">
    <text evidence="8">The sequence shown here is derived from an EMBL/GenBank/DDBJ whole genome shotgun (WGS) entry which is preliminary data.</text>
</comment>
<dbReference type="Gene3D" id="3.40.710.10">
    <property type="entry name" value="DD-peptidase/beta-lactamase superfamily"/>
    <property type="match status" value="1"/>
</dbReference>
<dbReference type="EMBL" id="MASW01000002">
    <property type="protein sequence ID" value="PXY28034.1"/>
    <property type="molecule type" value="Genomic_DNA"/>
</dbReference>
<evidence type="ECO:0000256" key="5">
    <source>
        <dbReference type="SAM" id="Phobius"/>
    </source>
</evidence>
<feature type="region of interest" description="Disordered" evidence="4">
    <location>
        <begin position="503"/>
        <end position="522"/>
    </location>
</feature>
<dbReference type="InterPro" id="IPR050515">
    <property type="entry name" value="Beta-lactam/transpept"/>
</dbReference>
<dbReference type="Gene3D" id="3.30.450.330">
    <property type="match status" value="1"/>
</dbReference>
<dbReference type="PANTHER" id="PTHR30627">
    <property type="entry name" value="PEPTIDOGLYCAN D,D-TRANSPEPTIDASE"/>
    <property type="match status" value="1"/>
</dbReference>
<dbReference type="Proteomes" id="UP000249915">
    <property type="component" value="Unassembled WGS sequence"/>
</dbReference>
<dbReference type="GO" id="GO:0008658">
    <property type="term" value="F:penicillin binding"/>
    <property type="evidence" value="ECO:0007669"/>
    <property type="project" value="InterPro"/>
</dbReference>
<keyword evidence="5" id="KW-0812">Transmembrane</keyword>
<dbReference type="GO" id="GO:0005886">
    <property type="term" value="C:plasma membrane"/>
    <property type="evidence" value="ECO:0007669"/>
    <property type="project" value="TreeGrafter"/>
</dbReference>
<gene>
    <name evidence="8" type="ORF">BAY60_16975</name>
</gene>
<evidence type="ECO:0000313" key="9">
    <source>
        <dbReference type="Proteomes" id="UP000249915"/>
    </source>
</evidence>
<sequence>MPAQPRSRRGAGAARRGAGTRRTYSARARRGTASAIDRNNRGRYVVGRVVLVVVLVAAGLKLVQVQGFEAEALSAKAERQRTTTIDIPAQRGSILDRNGAELAFSVETRTLWANLRLMRKTWGEFAKQNPDSGQNYNTRVAEIARFIASKVPDKTTEAELLADFHKGASFTYLVDNVEPSVADEISERYPEIGYEKRAMREYPGGELASNIVGFANWRMDNPDVSKHNIHGLSGLESMRDADLAGTPGRQIVDTAQGNDNVVIPGTERDLQPAVPGSDLELTIDSDLQYDLQRKLADYVARSRAKGGSAVILDSQTGQVYALANDKTFNPNDTSTLQPELMNNTAVTTPYEPGSVNKVVTAAAAIEAGLTTPRAVHQVPGSIRIADHTVHDAWDHGTQPYTTTGIFAKSSNVGTLMLAEKLGPDRYLEMLRKFGLGKRTGIGLPGESPGYVPPRSQWSGTTFGNLPIGQGLSMTVVQMASMYQAIANDGVRVEPRIVSAKITPDGRRVPEPKPKSARVVSEKTADTVKDMLRAVTQDGDTYHRGTAPAAALEGYQIAGKTGTGQQVDPATGAYSNNLYNITFAGILPADDPRFVVGIRLDAPDTTVPEGSSAAPLFHDIASYLAQRYQIPLSDKPAPVVPLIMS</sequence>
<dbReference type="GO" id="GO:0051301">
    <property type="term" value="P:cell division"/>
    <property type="evidence" value="ECO:0007669"/>
    <property type="project" value="UniProtKB-KW"/>
</dbReference>
<keyword evidence="8" id="KW-0132">Cell division</keyword>
<feature type="compositionally biased region" description="Low complexity" evidence="4">
    <location>
        <begin position="10"/>
        <end position="32"/>
    </location>
</feature>
<dbReference type="Gene3D" id="3.90.1310.10">
    <property type="entry name" value="Penicillin-binding protein 2a (Domain 2)"/>
    <property type="match status" value="1"/>
</dbReference>
<dbReference type="Pfam" id="PF00905">
    <property type="entry name" value="Transpeptidase"/>
    <property type="match status" value="1"/>
</dbReference>
<organism evidence="8 9">
    <name type="scientific">Prauserella muralis</name>
    <dbReference type="NCBI Taxonomy" id="588067"/>
    <lineage>
        <taxon>Bacteria</taxon>
        <taxon>Bacillati</taxon>
        <taxon>Actinomycetota</taxon>
        <taxon>Actinomycetes</taxon>
        <taxon>Pseudonocardiales</taxon>
        <taxon>Pseudonocardiaceae</taxon>
        <taxon>Prauserella</taxon>
    </lineage>
</organism>
<evidence type="ECO:0000259" key="6">
    <source>
        <dbReference type="Pfam" id="PF00905"/>
    </source>
</evidence>
<evidence type="ECO:0000256" key="1">
    <source>
        <dbReference type="ARBA" id="ARBA00004370"/>
    </source>
</evidence>
<dbReference type="InterPro" id="IPR005311">
    <property type="entry name" value="PBP_dimer"/>
</dbReference>
<keyword evidence="5" id="KW-1133">Transmembrane helix</keyword>
<evidence type="ECO:0000259" key="7">
    <source>
        <dbReference type="Pfam" id="PF03717"/>
    </source>
</evidence>
<dbReference type="InterPro" id="IPR001460">
    <property type="entry name" value="PCN-bd_Tpept"/>
</dbReference>
<dbReference type="GO" id="GO:0071555">
    <property type="term" value="P:cell wall organization"/>
    <property type="evidence" value="ECO:0007669"/>
    <property type="project" value="TreeGrafter"/>
</dbReference>
<accession>A0A2V4B1E9</accession>
<dbReference type="OrthoDB" id="9789078at2"/>
<protein>
    <submittedName>
        <fullName evidence="8">Cell division protein FtsI</fullName>
    </submittedName>
</protein>